<dbReference type="EMBL" id="ABJB010892916">
    <property type="status" value="NOT_ANNOTATED_CDS"/>
    <property type="molecule type" value="Genomic_DNA"/>
</dbReference>
<reference evidence="4" key="2">
    <citation type="submission" date="2020-05" db="UniProtKB">
        <authorList>
            <consortium name="EnsemblMetazoa"/>
        </authorList>
    </citation>
    <scope>IDENTIFICATION</scope>
    <source>
        <strain evidence="4">wikel</strain>
    </source>
</reference>
<organism>
    <name type="scientific">Ixodes scapularis</name>
    <name type="common">Black-legged tick</name>
    <name type="synonym">Deer tick</name>
    <dbReference type="NCBI Taxonomy" id="6945"/>
    <lineage>
        <taxon>Eukaryota</taxon>
        <taxon>Metazoa</taxon>
        <taxon>Ecdysozoa</taxon>
        <taxon>Arthropoda</taxon>
        <taxon>Chelicerata</taxon>
        <taxon>Arachnida</taxon>
        <taxon>Acari</taxon>
        <taxon>Parasitiformes</taxon>
        <taxon>Ixodida</taxon>
        <taxon>Ixodoidea</taxon>
        <taxon>Ixodidae</taxon>
        <taxon>Ixodinae</taxon>
        <taxon>Ixodes</taxon>
    </lineage>
</organism>
<dbReference type="OrthoDB" id="9829321at2759"/>
<feature type="non-terminal residue" evidence="3">
    <location>
        <position position="123"/>
    </location>
</feature>
<dbReference type="PaxDb" id="6945-B7PCF8"/>
<feature type="non-terminal residue" evidence="3">
    <location>
        <position position="1"/>
    </location>
</feature>
<gene>
    <name evidence="3" type="ORF">IscW_ISCW017030</name>
</gene>
<dbReference type="EMBL" id="ABJB010183663">
    <property type="status" value="NOT_ANNOTATED_CDS"/>
    <property type="molecule type" value="Genomic_DNA"/>
</dbReference>
<evidence type="ECO:0000256" key="1">
    <source>
        <dbReference type="PROSITE-ProRule" id="PRU00230"/>
    </source>
</evidence>
<keyword evidence="5" id="KW-1185">Reference proteome</keyword>
<evidence type="ECO:0000313" key="4">
    <source>
        <dbReference type="EnsemblMetazoa" id="ISCW017030-PA"/>
    </source>
</evidence>
<evidence type="ECO:0000313" key="5">
    <source>
        <dbReference type="Proteomes" id="UP000001555"/>
    </source>
</evidence>
<feature type="domain" description="CHRD" evidence="2">
    <location>
        <begin position="1"/>
        <end position="120"/>
    </location>
</feature>
<dbReference type="InParanoid" id="B7PCF8"/>
<name>B7PCF8_IXOSC</name>
<evidence type="ECO:0000259" key="2">
    <source>
        <dbReference type="PROSITE" id="PS50933"/>
    </source>
</evidence>
<dbReference type="VEuPathDB" id="VectorBase:ISCW017030"/>
<dbReference type="EMBL" id="ABJB011138474">
    <property type="status" value="NOT_ANNOTATED_CDS"/>
    <property type="molecule type" value="Genomic_DNA"/>
</dbReference>
<dbReference type="EMBL" id="ABJB010830920">
    <property type="status" value="NOT_ANNOTATED_CDS"/>
    <property type="molecule type" value="Genomic_DNA"/>
</dbReference>
<dbReference type="STRING" id="6945.B7PCF8"/>
<dbReference type="Proteomes" id="UP000001555">
    <property type="component" value="Unassembled WGS sequence"/>
</dbReference>
<dbReference type="HOGENOM" id="CLU_2020998_0_0_1"/>
<reference evidence="3 5" key="1">
    <citation type="submission" date="2008-03" db="EMBL/GenBank/DDBJ databases">
        <title>Annotation of Ixodes scapularis.</title>
        <authorList>
            <consortium name="Ixodes scapularis Genome Project Consortium"/>
            <person name="Caler E."/>
            <person name="Hannick L.I."/>
            <person name="Bidwell S."/>
            <person name="Joardar V."/>
            <person name="Thiagarajan M."/>
            <person name="Amedeo P."/>
            <person name="Galinsky K.J."/>
            <person name="Schobel S."/>
            <person name="Inman J."/>
            <person name="Hostetler J."/>
            <person name="Miller J."/>
            <person name="Hammond M."/>
            <person name="Megy K."/>
            <person name="Lawson D."/>
            <person name="Kodira C."/>
            <person name="Sutton G."/>
            <person name="Meyer J."/>
            <person name="Hill C.A."/>
            <person name="Birren B."/>
            <person name="Nene V."/>
            <person name="Collins F."/>
            <person name="Alarcon-Chaidez F."/>
            <person name="Wikel S."/>
            <person name="Strausberg R."/>
        </authorList>
    </citation>
    <scope>NUCLEOTIDE SEQUENCE [LARGE SCALE GENOMIC DNA]</scope>
    <source>
        <strain evidence="5">Wikel</strain>
        <strain evidence="3">Wikel colony</strain>
    </source>
</reference>
<dbReference type="EnsemblMetazoa" id="ISCW017030-RA">
    <property type="protein sequence ID" value="ISCW017030-PA"/>
    <property type="gene ID" value="ISCW017030"/>
</dbReference>
<accession>B7PCF8</accession>
<dbReference type="PANTHER" id="PTHR46526:SF1">
    <property type="entry name" value="CHORDIN"/>
    <property type="match status" value="1"/>
</dbReference>
<dbReference type="AlphaFoldDB" id="B7PCF8"/>
<evidence type="ECO:0000313" key="3">
    <source>
        <dbReference type="EMBL" id="EEC04280.1"/>
    </source>
</evidence>
<sequence length="123" mass="13759">FSALLTGRGVYPAVRTTVVASGYLTYIKKDLHIGIYHNSPTPVISIIVTNDEGYIVQEHEPARKPHGLKHLARRFQVCAVWTKVPKVYRRLLQKERLHIALVTTGHPNGIVAGLITQSTRLEP</sequence>
<dbReference type="PROSITE" id="PS50933">
    <property type="entry name" value="CHRD"/>
    <property type="match status" value="1"/>
</dbReference>
<dbReference type="VEuPathDB" id="VectorBase:ISCP_014222"/>
<dbReference type="InterPro" id="IPR052278">
    <property type="entry name" value="Chordin-like_regulators"/>
</dbReference>
<dbReference type="EMBL" id="ABJB010836411">
    <property type="status" value="NOT_ANNOTATED_CDS"/>
    <property type="molecule type" value="Genomic_DNA"/>
</dbReference>
<dbReference type="VEuPathDB" id="VectorBase:ISCI017030"/>
<dbReference type="InterPro" id="IPR010895">
    <property type="entry name" value="CHRD"/>
</dbReference>
<dbReference type="EMBL" id="DS683706">
    <property type="protein sequence ID" value="EEC04280.1"/>
    <property type="molecule type" value="Genomic_DNA"/>
</dbReference>
<dbReference type="PANTHER" id="PTHR46526">
    <property type="entry name" value="CHORDIN"/>
    <property type="match status" value="1"/>
</dbReference>
<protein>
    <recommendedName>
        <fullName evidence="2">CHRD domain-containing protein</fullName>
    </recommendedName>
</protein>
<keyword evidence="1" id="KW-0217">Developmental protein</keyword>
<proteinExistence type="predicted"/>